<dbReference type="AlphaFoldDB" id="A0A9P5Y2R5"/>
<keyword evidence="4" id="KW-1185">Reference proteome</keyword>
<dbReference type="Proteomes" id="UP000807353">
    <property type="component" value="Unassembled WGS sequence"/>
</dbReference>
<evidence type="ECO:0000259" key="1">
    <source>
        <dbReference type="Pfam" id="PF06985"/>
    </source>
</evidence>
<dbReference type="Pfam" id="PF06985">
    <property type="entry name" value="HET"/>
    <property type="match status" value="1"/>
</dbReference>
<dbReference type="InterPro" id="IPR058525">
    <property type="entry name" value="DUF8212"/>
</dbReference>
<feature type="domain" description="Heterokaryon incompatibility" evidence="1">
    <location>
        <begin position="90"/>
        <end position="178"/>
    </location>
</feature>
<gene>
    <name evidence="3" type="ORF">BDZ94DRAFT_1322728</name>
</gene>
<dbReference type="Pfam" id="PF26640">
    <property type="entry name" value="DUF8212"/>
    <property type="match status" value="1"/>
</dbReference>
<reference evidence="3" key="1">
    <citation type="submission" date="2020-11" db="EMBL/GenBank/DDBJ databases">
        <authorList>
            <consortium name="DOE Joint Genome Institute"/>
            <person name="Ahrendt S."/>
            <person name="Riley R."/>
            <person name="Andreopoulos W."/>
            <person name="Labutti K."/>
            <person name="Pangilinan J."/>
            <person name="Ruiz-Duenas F.J."/>
            <person name="Barrasa J.M."/>
            <person name="Sanchez-Garcia M."/>
            <person name="Camarero S."/>
            <person name="Miyauchi S."/>
            <person name="Serrano A."/>
            <person name="Linde D."/>
            <person name="Babiker R."/>
            <person name="Drula E."/>
            <person name="Ayuso-Fernandez I."/>
            <person name="Pacheco R."/>
            <person name="Padilla G."/>
            <person name="Ferreira P."/>
            <person name="Barriuso J."/>
            <person name="Kellner H."/>
            <person name="Castanera R."/>
            <person name="Alfaro M."/>
            <person name="Ramirez L."/>
            <person name="Pisabarro A.G."/>
            <person name="Kuo A."/>
            <person name="Tritt A."/>
            <person name="Lipzen A."/>
            <person name="He G."/>
            <person name="Yan M."/>
            <person name="Ng V."/>
            <person name="Cullen D."/>
            <person name="Martin F."/>
            <person name="Rosso M.-N."/>
            <person name="Henrissat B."/>
            <person name="Hibbett D."/>
            <person name="Martinez A.T."/>
            <person name="Grigoriev I.V."/>
        </authorList>
    </citation>
    <scope>NUCLEOTIDE SEQUENCE</scope>
    <source>
        <strain evidence="3">CBS 247.69</strain>
    </source>
</reference>
<comment type="caution">
    <text evidence="3">The sequence shown here is derived from an EMBL/GenBank/DDBJ whole genome shotgun (WGS) entry which is preliminary data.</text>
</comment>
<evidence type="ECO:0000313" key="4">
    <source>
        <dbReference type="Proteomes" id="UP000807353"/>
    </source>
</evidence>
<name>A0A9P5Y2R5_9AGAR</name>
<evidence type="ECO:0000313" key="3">
    <source>
        <dbReference type="EMBL" id="KAF9462362.1"/>
    </source>
</evidence>
<dbReference type="EMBL" id="MU150273">
    <property type="protein sequence ID" value="KAF9462362.1"/>
    <property type="molecule type" value="Genomic_DNA"/>
</dbReference>
<organism evidence="3 4">
    <name type="scientific">Collybia nuda</name>
    <dbReference type="NCBI Taxonomy" id="64659"/>
    <lineage>
        <taxon>Eukaryota</taxon>
        <taxon>Fungi</taxon>
        <taxon>Dikarya</taxon>
        <taxon>Basidiomycota</taxon>
        <taxon>Agaricomycotina</taxon>
        <taxon>Agaricomycetes</taxon>
        <taxon>Agaricomycetidae</taxon>
        <taxon>Agaricales</taxon>
        <taxon>Tricholomatineae</taxon>
        <taxon>Clitocybaceae</taxon>
        <taxon>Collybia</taxon>
    </lineage>
</organism>
<sequence>MAPDSATPRPFNWYFGAHPFAARSTEDWFWGRRIKDILVFQVSSPFNWCCGLRKGYCNSQRTCYPISPNMRLLHTKTMKLRSFQRDVPPYAILSHVWGEEEVTFQDIADLNKATIMHGYGKIASACSTAEKDRLEYIWIDTCCINKDSSAELSEAINSMYKWYKNADVCYVYLSDVPSEGDHGAPHSLFAMSRWFTRGWTLQELIAPTTIIFYARDWVDIGTKATLQDTIHSATGISPDVIVGEAALDDIPVAVRMSWAADRNTTREEDVAYSLMGIFDIYMPLLYGEGTKAFVRLQHEIIRKSTDHSIFAWTEVPPPTYNPDVHNVETFDGEIYDEEMCEVESYGCEEEATYRGILARSPNEFRGSSDVIRIYSTSEERRTHVSQTLPYAITNSGLHIELPIFEDSEDPECKSMVFLNCRFSWNPEPIIITLSQPHFHHSGAYLRSETGSLERTSTKAGPPILSSIYIVDDYSLPDHTSEEFTESELLLLVTLPAHYVCPHIEPIDCYKMRDMGGKTSFNHWSLPNTPREAALVFEDHEEFGQFAVISGIGRGGMLWCSILSGVEPKDEALWQNLNAYRSSYGKGGIHWTEKIRFLDRASKNLKNGWSVTAKSFVNDTTAVYIDLKKDISESFRLSAALPQRLNKQSVFFLVIPPAPGHGYVVDATVPQESGIWTEHPGCFILSTSPGIPGVLAFKKINSTEQFFLLILLRGNILKSAIEEKRPTDLRQAIVDKDRFQLGFSYSAVLSQGNVVFVTIRIPRDRSVADYIITLSMKKKYESDDGHRMLEGG</sequence>
<dbReference type="PANTHER" id="PTHR10622">
    <property type="entry name" value="HET DOMAIN-CONTAINING PROTEIN"/>
    <property type="match status" value="1"/>
</dbReference>
<dbReference type="PANTHER" id="PTHR10622:SF10">
    <property type="entry name" value="HET DOMAIN-CONTAINING PROTEIN"/>
    <property type="match status" value="1"/>
</dbReference>
<dbReference type="OrthoDB" id="5122891at2759"/>
<proteinExistence type="predicted"/>
<accession>A0A9P5Y2R5</accession>
<feature type="domain" description="DUF8212" evidence="2">
    <location>
        <begin position="291"/>
        <end position="404"/>
    </location>
</feature>
<evidence type="ECO:0000259" key="2">
    <source>
        <dbReference type="Pfam" id="PF26640"/>
    </source>
</evidence>
<dbReference type="InterPro" id="IPR010730">
    <property type="entry name" value="HET"/>
</dbReference>
<protein>
    <submittedName>
        <fullName evidence="3">Heterokaryon incompatibility protein-domain-containing protein</fullName>
    </submittedName>
</protein>